<comment type="caution">
    <text evidence="1">The sequence shown here is derived from an EMBL/GenBank/DDBJ whole genome shotgun (WGS) entry which is preliminary data.</text>
</comment>
<reference evidence="1 2" key="1">
    <citation type="submission" date="2024-05" db="EMBL/GenBank/DDBJ databases">
        <title>Neorhizobium sp. Rsf11, a plant growth promoting and heavy metal resistant PAH-degrader.</title>
        <authorList>
            <person name="Golubev S.N."/>
            <person name="Muratova A.Y."/>
            <person name="Markelova M.I."/>
        </authorList>
    </citation>
    <scope>NUCLEOTIDE SEQUENCE [LARGE SCALE GENOMIC DNA]</scope>
    <source>
        <strain evidence="1 2">Rsf11</strain>
    </source>
</reference>
<dbReference type="SUPFAM" id="SSF56784">
    <property type="entry name" value="HAD-like"/>
    <property type="match status" value="1"/>
</dbReference>
<evidence type="ECO:0000313" key="2">
    <source>
        <dbReference type="Proteomes" id="UP001496627"/>
    </source>
</evidence>
<dbReference type="EMBL" id="JBEAAL010000009">
    <property type="protein sequence ID" value="MEQ1406208.1"/>
    <property type="molecule type" value="Genomic_DNA"/>
</dbReference>
<name>A0ABV0M2W2_9HYPH</name>
<dbReference type="InterPro" id="IPR036412">
    <property type="entry name" value="HAD-like_sf"/>
</dbReference>
<keyword evidence="2" id="KW-1185">Reference proteome</keyword>
<gene>
    <name evidence="1" type="ORF">ABK249_14815</name>
</gene>
<sequence>MTEIFDLRTDLSHVRLRDRPLIVCDVDDVVLHFVAPFQDFLRGEGHELLPRSFRLTGNIISTQTRIALEQGDVRRLVEAFFEAQESWQFPFDLVVQTLETLGRDVDVVFLTAMPPLYQEHRRRLLDRLGLAFPLIASEEPKGPIVQRLHAERPLPSIFIDDMAHNLHSVRDHLAQCLLLHMMPDSPLHVLAPKPAGNIVRATDWPHAAQLIRAHIRSGAA</sequence>
<proteinExistence type="predicted"/>
<evidence type="ECO:0000313" key="1">
    <source>
        <dbReference type="EMBL" id="MEQ1406208.1"/>
    </source>
</evidence>
<organism evidence="1 2">
    <name type="scientific">Neorhizobium phenanthreniclasticum</name>
    <dbReference type="NCBI Taxonomy" id="3157917"/>
    <lineage>
        <taxon>Bacteria</taxon>
        <taxon>Pseudomonadati</taxon>
        <taxon>Pseudomonadota</taxon>
        <taxon>Alphaproteobacteria</taxon>
        <taxon>Hyphomicrobiales</taxon>
        <taxon>Rhizobiaceae</taxon>
        <taxon>Rhizobium/Agrobacterium group</taxon>
        <taxon>Neorhizobium</taxon>
    </lineage>
</organism>
<protein>
    <submittedName>
        <fullName evidence="1">Uncharacterized protein</fullName>
    </submittedName>
</protein>
<dbReference type="Proteomes" id="UP001496627">
    <property type="component" value="Unassembled WGS sequence"/>
</dbReference>
<accession>A0ABV0M2W2</accession>
<dbReference type="RefSeq" id="WP_227702553.1">
    <property type="nucleotide sequence ID" value="NZ_JBEAAL010000009.1"/>
</dbReference>